<keyword evidence="4" id="KW-1185">Reference proteome</keyword>
<dbReference type="AlphaFoldDB" id="M5G4F3"/>
<dbReference type="EMBL" id="JH795856">
    <property type="protein sequence ID" value="EJU05141.1"/>
    <property type="molecule type" value="Genomic_DNA"/>
</dbReference>
<name>M5G4F3_DACPD</name>
<keyword evidence="2" id="KW-0812">Transmembrane</keyword>
<evidence type="ECO:0000256" key="2">
    <source>
        <dbReference type="SAM" id="Phobius"/>
    </source>
</evidence>
<dbReference type="RefSeq" id="XP_040632035.1">
    <property type="nucleotide sequence ID" value="XM_040771639.1"/>
</dbReference>
<gene>
    <name evidence="3" type="ORF">DACRYDRAFT_19738</name>
</gene>
<protein>
    <submittedName>
        <fullName evidence="3">Uncharacterized protein</fullName>
    </submittedName>
</protein>
<reference evidence="3 4" key="1">
    <citation type="journal article" date="2012" name="Science">
        <title>The Paleozoic origin of enzymatic lignin decomposition reconstructed from 31 fungal genomes.</title>
        <authorList>
            <person name="Floudas D."/>
            <person name="Binder M."/>
            <person name="Riley R."/>
            <person name="Barry K."/>
            <person name="Blanchette R.A."/>
            <person name="Henrissat B."/>
            <person name="Martinez A.T."/>
            <person name="Otillar R."/>
            <person name="Spatafora J.W."/>
            <person name="Yadav J.S."/>
            <person name="Aerts A."/>
            <person name="Benoit I."/>
            <person name="Boyd A."/>
            <person name="Carlson A."/>
            <person name="Copeland A."/>
            <person name="Coutinho P.M."/>
            <person name="de Vries R.P."/>
            <person name="Ferreira P."/>
            <person name="Findley K."/>
            <person name="Foster B."/>
            <person name="Gaskell J."/>
            <person name="Glotzer D."/>
            <person name="Gorecki P."/>
            <person name="Heitman J."/>
            <person name="Hesse C."/>
            <person name="Hori C."/>
            <person name="Igarashi K."/>
            <person name="Jurgens J.A."/>
            <person name="Kallen N."/>
            <person name="Kersten P."/>
            <person name="Kohler A."/>
            <person name="Kuees U."/>
            <person name="Kumar T.K.A."/>
            <person name="Kuo A."/>
            <person name="LaButti K."/>
            <person name="Larrondo L.F."/>
            <person name="Lindquist E."/>
            <person name="Ling A."/>
            <person name="Lombard V."/>
            <person name="Lucas S."/>
            <person name="Lundell T."/>
            <person name="Martin R."/>
            <person name="McLaughlin D.J."/>
            <person name="Morgenstern I."/>
            <person name="Morin E."/>
            <person name="Murat C."/>
            <person name="Nagy L.G."/>
            <person name="Nolan M."/>
            <person name="Ohm R.A."/>
            <person name="Patyshakuliyeva A."/>
            <person name="Rokas A."/>
            <person name="Ruiz-Duenas F.J."/>
            <person name="Sabat G."/>
            <person name="Salamov A."/>
            <person name="Samejima M."/>
            <person name="Schmutz J."/>
            <person name="Slot J.C."/>
            <person name="St John F."/>
            <person name="Stenlid J."/>
            <person name="Sun H."/>
            <person name="Sun S."/>
            <person name="Syed K."/>
            <person name="Tsang A."/>
            <person name="Wiebenga A."/>
            <person name="Young D."/>
            <person name="Pisabarro A."/>
            <person name="Eastwood D.C."/>
            <person name="Martin F."/>
            <person name="Cullen D."/>
            <person name="Grigoriev I.V."/>
            <person name="Hibbett D.S."/>
        </authorList>
    </citation>
    <scope>NUCLEOTIDE SEQUENCE [LARGE SCALE GENOMIC DNA]</scope>
    <source>
        <strain evidence="3 4">DJM-731 SS1</strain>
    </source>
</reference>
<accession>M5G4F3</accession>
<feature type="transmembrane region" description="Helical" evidence="2">
    <location>
        <begin position="37"/>
        <end position="65"/>
    </location>
</feature>
<evidence type="ECO:0000313" key="3">
    <source>
        <dbReference type="EMBL" id="EJU05141.1"/>
    </source>
</evidence>
<organism evidence="3 4">
    <name type="scientific">Dacryopinax primogenitus (strain DJM 731)</name>
    <name type="common">Brown rot fungus</name>
    <dbReference type="NCBI Taxonomy" id="1858805"/>
    <lineage>
        <taxon>Eukaryota</taxon>
        <taxon>Fungi</taxon>
        <taxon>Dikarya</taxon>
        <taxon>Basidiomycota</taxon>
        <taxon>Agaricomycotina</taxon>
        <taxon>Dacrymycetes</taxon>
        <taxon>Dacrymycetales</taxon>
        <taxon>Dacrymycetaceae</taxon>
        <taxon>Dacryopinax</taxon>
    </lineage>
</organism>
<dbReference type="GeneID" id="63686701"/>
<evidence type="ECO:0000313" key="4">
    <source>
        <dbReference type="Proteomes" id="UP000030653"/>
    </source>
</evidence>
<dbReference type="Proteomes" id="UP000030653">
    <property type="component" value="Unassembled WGS sequence"/>
</dbReference>
<keyword evidence="2" id="KW-0472">Membrane</keyword>
<evidence type="ECO:0000256" key="1">
    <source>
        <dbReference type="SAM" id="MobiDB-lite"/>
    </source>
</evidence>
<feature type="region of interest" description="Disordered" evidence="1">
    <location>
        <begin position="327"/>
        <end position="349"/>
    </location>
</feature>
<dbReference type="OrthoDB" id="3359953at2759"/>
<sequence length="414" mass="45344">MPVLYYPAPSIIWRDMTSRSSPTALPNADVDDPQPSFIHFSTLALILISISVFLVLTLVPVLVCLARRQGKIPKLAISKPRQRESACPIVYTSYSTADLRVLPGLPDPPSFAGRFEYYNASGGMVSLKDVIVEDEKPGFLKTSDRPHLLDQNAISPVTLTFSPALRRNDSSISDGLSDYSKSQAIASLRDSDIMSYYLNTTKASLGLPSPLSPAYSARDPFRAFQTRRIKPPSADISRTPSEFSVSINGDGLSEHTQVHRRYSGSSHRIPNAPPRIPTLVGLDAFSTIGTAMMKPTSPSIGTTVIQSPQPPQPAFQPVMSYKSSKFDQDTTRSHFSPPTPLLSPMPEEPRRGSDFSFSRFYGSYAPITPQPATGQMPRSQTLGEKFKHRRFSSEVNARFAVGLGLDLSGRAGYI</sequence>
<proteinExistence type="predicted"/>
<dbReference type="HOGENOM" id="CLU_663961_0_0_1"/>
<keyword evidence="2" id="KW-1133">Transmembrane helix</keyword>